<feature type="signal peptide" evidence="1">
    <location>
        <begin position="1"/>
        <end position="26"/>
    </location>
</feature>
<protein>
    <submittedName>
        <fullName evidence="2">Uncharacterized protein</fullName>
    </submittedName>
</protein>
<reference evidence="2 3" key="1">
    <citation type="submission" date="2023-11" db="EMBL/GenBank/DDBJ databases">
        <title>Dfirmibasis_genome.</title>
        <authorList>
            <person name="Edelbroek B."/>
            <person name="Kjellin J."/>
            <person name="Jerlstrom-Hultqvist J."/>
            <person name="Soderbom F."/>
        </authorList>
    </citation>
    <scope>NUCLEOTIDE SEQUENCE [LARGE SCALE GENOMIC DNA]</scope>
    <source>
        <strain evidence="2 3">TNS-C-14</strain>
    </source>
</reference>
<gene>
    <name evidence="2" type="ORF">RB653_008524</name>
</gene>
<organism evidence="2 3">
    <name type="scientific">Dictyostelium firmibasis</name>
    <dbReference type="NCBI Taxonomy" id="79012"/>
    <lineage>
        <taxon>Eukaryota</taxon>
        <taxon>Amoebozoa</taxon>
        <taxon>Evosea</taxon>
        <taxon>Eumycetozoa</taxon>
        <taxon>Dictyostelia</taxon>
        <taxon>Dictyosteliales</taxon>
        <taxon>Dictyosteliaceae</taxon>
        <taxon>Dictyostelium</taxon>
    </lineage>
</organism>
<dbReference type="EMBL" id="JAVFKY010000003">
    <property type="protein sequence ID" value="KAK5578849.1"/>
    <property type="molecule type" value="Genomic_DNA"/>
</dbReference>
<comment type="caution">
    <text evidence="2">The sequence shown here is derived from an EMBL/GenBank/DDBJ whole genome shotgun (WGS) entry which is preliminary data.</text>
</comment>
<accession>A0AAN7TSW9</accession>
<proteinExistence type="predicted"/>
<name>A0AAN7TSW9_9MYCE</name>
<sequence length="404" mass="45853">MYILKNKTKLFLIIYFISISVKSSISLSTTEINSNSNSDFGHMEIPTNIEDIPFICYGNLSDSSYYLKNNQYFYEPVSTLIENSVSYFPNNCTDISDKNSLSCCLKINSDQFKSTMDYITSERLNTSIFGGLFDCRTNSSLGGGFKIVEDNGNTPDLETLSNELDVIDSRESVKICLSQLQQLQCFKCSQDHRTILRDFHDDLLYRIESDPNHEPLFYIKSSTFKHPTIDTSYGGGGGNGFGPGGDNTIHYIEKDISKGKSIAICNDYFEKLMSHCQFVNVRGKPLNQLFQPLNGRAAVFDSENYINEIFGLTLPNLNEFTYVSTDYLDLFYVSNFNCFKQPIPDFQHPTCSLIINNKWYEKSNQNSGDNDDNNNSSSLGTSIQNYLDSFNILFLIIILINIFI</sequence>
<keyword evidence="3" id="KW-1185">Reference proteome</keyword>
<dbReference type="Proteomes" id="UP001344447">
    <property type="component" value="Unassembled WGS sequence"/>
</dbReference>
<feature type="chain" id="PRO_5042835526" evidence="1">
    <location>
        <begin position="27"/>
        <end position="404"/>
    </location>
</feature>
<keyword evidence="1" id="KW-0732">Signal</keyword>
<evidence type="ECO:0000256" key="1">
    <source>
        <dbReference type="SAM" id="SignalP"/>
    </source>
</evidence>
<evidence type="ECO:0000313" key="3">
    <source>
        <dbReference type="Proteomes" id="UP001344447"/>
    </source>
</evidence>
<dbReference type="AlphaFoldDB" id="A0AAN7TSW9"/>
<evidence type="ECO:0000313" key="2">
    <source>
        <dbReference type="EMBL" id="KAK5578849.1"/>
    </source>
</evidence>